<feature type="domain" description="Fibronectin type-III" evidence="4">
    <location>
        <begin position="588"/>
        <end position="712"/>
    </location>
</feature>
<dbReference type="CDD" id="cd00063">
    <property type="entry name" value="FN3"/>
    <property type="match status" value="1"/>
</dbReference>
<dbReference type="InterPro" id="IPR003961">
    <property type="entry name" value="FN3_dom"/>
</dbReference>
<dbReference type="SMART" id="SM00060">
    <property type="entry name" value="FN3"/>
    <property type="match status" value="2"/>
</dbReference>
<dbReference type="InterPro" id="IPR036116">
    <property type="entry name" value="FN3_sf"/>
</dbReference>
<dbReference type="PANTHER" id="PTHR22702:SF1">
    <property type="entry name" value="PROTEASE-ASSOCIATED DOMAIN-CONTAINING PROTEIN 1"/>
    <property type="match status" value="1"/>
</dbReference>
<dbReference type="SUPFAM" id="SSF52025">
    <property type="entry name" value="PA domain"/>
    <property type="match status" value="1"/>
</dbReference>
<feature type="chain" id="PRO_5035451681" description="Fibronectin type-III domain-containing protein" evidence="3">
    <location>
        <begin position="22"/>
        <end position="916"/>
    </location>
</feature>
<evidence type="ECO:0000313" key="6">
    <source>
        <dbReference type="Proteomes" id="UP000794436"/>
    </source>
</evidence>
<keyword evidence="1 3" id="KW-0732">Signal</keyword>
<evidence type="ECO:0000259" key="4">
    <source>
        <dbReference type="PROSITE" id="PS50853"/>
    </source>
</evidence>
<dbReference type="InterPro" id="IPR046450">
    <property type="entry name" value="PA_dom_sf"/>
</dbReference>
<sequence>MARCMGCFVFALAVLSHLCAASPSGDGENTDGLEATAFERDPQLDESLDTLLAHPLDSTPSQLDLRLQQAFTACRLRGIGGVFHDLQGDDDKLEVSPQDAVYCDKVRYVHSVRQKYRSVHIQAREASADRKDPLEVDTRNADEIDFQAFFEVYAEKQIPVVLQTTTSLPSSTSIADLGLSVDETVDFTSACFDASNGAPFRYQDEACATMLDRFRVPLIMTHSFVPRTNVSLSPMYLPTLFTLGSSLNDGLGCPHGLHTLLLPLTPDSELDVALTESRFKPYQPPNQRAPGFKYHEVTVTADASMYSGGGLGLQEPVSPLFRVRLSTQQLLFVPGSLFPSVASVHSTSKVLRFCFVDASNVNAVKAELTTEALVDPEARSFLLSMQSPTFDASMFRRPTISDAIWNKYITWPKEVKILKRSDVLNGGDFGSEPAVVLSRRERLKLWQEDKRWDRHIETLTLPVPLPPIVLDTGRTSVILCWQDLYKTPKNDITVFGYEIRWRREETSEDEASELPVEGAVNFTSKQLKRSAMPTTLFGDEFDGKQIEGTIEGLEADSVYSFDLRIWVGEAIGMESDRSRSIRTKPCAVPDAVRGVPYATSTENAATCLKLRWLEPSDDGGRRINAYLVALRELKDPSTDVLESEDPSRTDETEQLVVINATSDVSRQSDVWSVSSVCNLVPGTTFQVRVAAVNIIGVGPWSARSDPATLSPYDKSSRLNEIPVLYGIGDPRYSRASRFLTQQLNNATLALVTEAQRASTDTYQGVRPRIVLSDIQEKAIVAVGADTELQFDVWSGHFSPRKFQVSSEIARADPFDASSPLVNAADVKDRVVIIARGNVPFVFKVYHAQLAGALGVIIGDFNGTCHNRFDQRCVPGADRTRGEGFGLHDRHVLWQRIRIPFVLALKEASTRLLKLVE</sequence>
<dbReference type="OrthoDB" id="206201at2759"/>
<gene>
    <name evidence="5" type="ORF">Poli38472_013305</name>
</gene>
<dbReference type="SUPFAM" id="SSF49265">
    <property type="entry name" value="Fibronectin type III"/>
    <property type="match status" value="1"/>
</dbReference>
<keyword evidence="6" id="KW-1185">Reference proteome</keyword>
<dbReference type="Proteomes" id="UP000794436">
    <property type="component" value="Unassembled WGS sequence"/>
</dbReference>
<reference evidence="5" key="1">
    <citation type="submission" date="2019-03" db="EMBL/GenBank/DDBJ databases">
        <title>Long read genome sequence of the mycoparasitic Pythium oligandrum ATCC 38472 isolated from sugarbeet rhizosphere.</title>
        <authorList>
            <person name="Gaulin E."/>
        </authorList>
    </citation>
    <scope>NUCLEOTIDE SEQUENCE</scope>
    <source>
        <strain evidence="5">ATCC 38472_TT</strain>
    </source>
</reference>
<accession>A0A8K1C2W5</accession>
<proteinExistence type="predicted"/>
<organism evidence="5 6">
    <name type="scientific">Pythium oligandrum</name>
    <name type="common">Mycoparasitic fungus</name>
    <dbReference type="NCBI Taxonomy" id="41045"/>
    <lineage>
        <taxon>Eukaryota</taxon>
        <taxon>Sar</taxon>
        <taxon>Stramenopiles</taxon>
        <taxon>Oomycota</taxon>
        <taxon>Peronosporomycetes</taxon>
        <taxon>Pythiales</taxon>
        <taxon>Pythiaceae</taxon>
        <taxon>Pythium</taxon>
    </lineage>
</organism>
<feature type="signal peptide" evidence="3">
    <location>
        <begin position="1"/>
        <end position="21"/>
    </location>
</feature>
<dbReference type="AlphaFoldDB" id="A0A8K1C2W5"/>
<evidence type="ECO:0000256" key="2">
    <source>
        <dbReference type="ARBA" id="ARBA00023180"/>
    </source>
</evidence>
<dbReference type="Gene3D" id="2.60.40.10">
    <property type="entry name" value="Immunoglobulins"/>
    <property type="match status" value="2"/>
</dbReference>
<dbReference type="PANTHER" id="PTHR22702">
    <property type="entry name" value="PROTEASE-ASSOCIATED DOMAIN-CONTAINING PROTEIN"/>
    <property type="match status" value="1"/>
</dbReference>
<dbReference type="Gene3D" id="3.50.30.30">
    <property type="match status" value="1"/>
</dbReference>
<name>A0A8K1C2W5_PYTOL</name>
<evidence type="ECO:0000256" key="3">
    <source>
        <dbReference type="SAM" id="SignalP"/>
    </source>
</evidence>
<dbReference type="PROSITE" id="PS50853">
    <property type="entry name" value="FN3"/>
    <property type="match status" value="1"/>
</dbReference>
<dbReference type="Pfam" id="PF00041">
    <property type="entry name" value="fn3"/>
    <property type="match status" value="1"/>
</dbReference>
<keyword evidence="2" id="KW-0325">Glycoprotein</keyword>
<evidence type="ECO:0000313" key="5">
    <source>
        <dbReference type="EMBL" id="TMW55414.1"/>
    </source>
</evidence>
<evidence type="ECO:0000256" key="1">
    <source>
        <dbReference type="ARBA" id="ARBA00022729"/>
    </source>
</evidence>
<dbReference type="EMBL" id="SPLM01000148">
    <property type="protein sequence ID" value="TMW55414.1"/>
    <property type="molecule type" value="Genomic_DNA"/>
</dbReference>
<dbReference type="Pfam" id="PF02225">
    <property type="entry name" value="PA"/>
    <property type="match status" value="1"/>
</dbReference>
<protein>
    <recommendedName>
        <fullName evidence="4">Fibronectin type-III domain-containing protein</fullName>
    </recommendedName>
</protein>
<dbReference type="InterPro" id="IPR003137">
    <property type="entry name" value="PA_domain"/>
</dbReference>
<dbReference type="InterPro" id="IPR013783">
    <property type="entry name" value="Ig-like_fold"/>
</dbReference>
<comment type="caution">
    <text evidence="5">The sequence shown here is derived from an EMBL/GenBank/DDBJ whole genome shotgun (WGS) entry which is preliminary data.</text>
</comment>